<reference evidence="5" key="1">
    <citation type="submission" date="2016-11" db="UniProtKB">
        <authorList>
            <consortium name="WormBaseParasite"/>
        </authorList>
    </citation>
    <scope>IDENTIFICATION</scope>
</reference>
<dbReference type="InterPro" id="IPR051954">
    <property type="entry name" value="tRNA_methyltransferase_THADA"/>
</dbReference>
<keyword evidence="4" id="KW-1185">Reference proteome</keyword>
<dbReference type="Pfam" id="PF25151">
    <property type="entry name" value="TPR_Trm732_C"/>
    <property type="match status" value="1"/>
</dbReference>
<keyword evidence="1" id="KW-0819">tRNA processing</keyword>
<protein>
    <submittedName>
        <fullName evidence="5">DUF2428 domain-containing protein</fullName>
    </submittedName>
</protein>
<dbReference type="GO" id="GO:0030488">
    <property type="term" value="P:tRNA methylation"/>
    <property type="evidence" value="ECO:0007669"/>
    <property type="project" value="TreeGrafter"/>
</dbReference>
<accession>A0A1I8B7L5</accession>
<organism evidence="4 5">
    <name type="scientific">Meloidogyne hapla</name>
    <name type="common">Root-knot nematode worm</name>
    <dbReference type="NCBI Taxonomy" id="6305"/>
    <lineage>
        <taxon>Eukaryota</taxon>
        <taxon>Metazoa</taxon>
        <taxon>Ecdysozoa</taxon>
        <taxon>Nematoda</taxon>
        <taxon>Chromadorea</taxon>
        <taxon>Rhabditida</taxon>
        <taxon>Tylenchina</taxon>
        <taxon>Tylenchomorpha</taxon>
        <taxon>Tylenchoidea</taxon>
        <taxon>Meloidogynidae</taxon>
        <taxon>Meloidogyninae</taxon>
        <taxon>Meloidogyne</taxon>
    </lineage>
</organism>
<dbReference type="PANTHER" id="PTHR14387">
    <property type="entry name" value="THADA/DEATH RECEPTOR INTERACTING PROTEIN"/>
    <property type="match status" value="1"/>
</dbReference>
<dbReference type="PANTHER" id="PTHR14387:SF7">
    <property type="entry name" value="THYROID ADENOMA-ASSOCIATED PROTEIN"/>
    <property type="match status" value="1"/>
</dbReference>
<evidence type="ECO:0000313" key="4">
    <source>
        <dbReference type="Proteomes" id="UP000095281"/>
    </source>
</evidence>
<evidence type="ECO:0000256" key="1">
    <source>
        <dbReference type="ARBA" id="ARBA00022694"/>
    </source>
</evidence>
<proteinExistence type="predicted"/>
<evidence type="ECO:0000259" key="3">
    <source>
        <dbReference type="Pfam" id="PF25151"/>
    </source>
</evidence>
<dbReference type="InterPro" id="IPR019442">
    <property type="entry name" value="THADA/TRM732_DUF2428"/>
</dbReference>
<dbReference type="Proteomes" id="UP000095281">
    <property type="component" value="Unplaced"/>
</dbReference>
<feature type="domain" description="tRNA (32-2'-O)-methyltransferase regulator THADA-like C-terminal TPR repeats region" evidence="3">
    <location>
        <begin position="642"/>
        <end position="790"/>
    </location>
</feature>
<name>A0A1I8B7L5_MELHA</name>
<feature type="domain" description="DUF2428" evidence="2">
    <location>
        <begin position="368"/>
        <end position="639"/>
    </location>
</feature>
<dbReference type="AlphaFoldDB" id="A0A1I8B7L5"/>
<dbReference type="WBParaSite" id="MhA1_Contig1597.frz3.gene9">
    <property type="protein sequence ID" value="MhA1_Contig1597.frz3.gene9"/>
    <property type="gene ID" value="MhA1_Contig1597.frz3.gene9"/>
</dbReference>
<dbReference type="GO" id="GO:0005829">
    <property type="term" value="C:cytosol"/>
    <property type="evidence" value="ECO:0007669"/>
    <property type="project" value="TreeGrafter"/>
</dbReference>
<dbReference type="Pfam" id="PF10350">
    <property type="entry name" value="DUF2428"/>
    <property type="match status" value="1"/>
</dbReference>
<evidence type="ECO:0000313" key="5">
    <source>
        <dbReference type="WBParaSite" id="MhA1_Contig1597.frz3.gene9"/>
    </source>
</evidence>
<dbReference type="InterPro" id="IPR056842">
    <property type="entry name" value="THADA-like_TPR_C"/>
</dbReference>
<sequence length="847" mass="96909">MDCSTVSSVGDLSFLLLRADHVDWKELLSRSFGVEQADKEMRDALMDKDFEFAKEFMVSGAMGLKTPATRQAVFCQLSKLISRIRVHSRQLLKLLQNNAEAITQLKDYKEFLHWLSKLAFELISDPDWHKKLMESLAIDENKKIEGKNGAEVSSKHYLTNGNKDENIEEYEVDDEEGIEENDEENSIPFATRISALTLISLIFKPSIDSIGSDSFSTFLDLRHWIGKVEQQKLLFALDDQFEACQKIALNLLNHFVSIGWFQTHSQISDEEWLFLRVRPNMPRHQQAIKFRLQFHLPRMELKLQLEFIETLLKMSEESSNIVTNASEGKEHYFVEALLDSPQLHSLLNALHVSLPYVNFKMLDKGSLFISRILSLCLLVDKIVSPVVHSLSPEGFMPSLDDASICVKGLFKYNLIEILIIIATDYNICAQQLTRTCFRAHKSISGILAHIFSQYLTSSFSSSLLKNDVNQYLSQIASYFWQQLTECRHRGAFEAASNEFSTVVCPRLWTICAENCQLNNYKTLFPYSPKQWLEQILAALTGKDDSHKLCVTRRSAGLPHLIASLLENAPVKMLNDEQGLFHQTIRQLMDCSERQNPELEVHCINVLRLLFMHSKFSELVLPHVECAFRVTIEGSSSEFWPVRNAHTQLFAALIKRVFGTPAVERRTLHIESRCKQTANEFFKRYPALFEFFLSQISFISNGLEENSKTSWHQFGCKHLFLAFPLLITLTHLRPHVLCLDDLQYSLKPFLPNLLVLLLYVPTHSVRALASAAILSNSTDSELQRILAWLILQTKIFVNGTSNATQNFVAAIQLLLLHMDELKISSCESVSKLSEWISQQKLLLNYDVT</sequence>
<evidence type="ECO:0000259" key="2">
    <source>
        <dbReference type="Pfam" id="PF10350"/>
    </source>
</evidence>